<evidence type="ECO:0000313" key="1">
    <source>
        <dbReference type="EMBL" id="KKN53768.1"/>
    </source>
</evidence>
<reference evidence="1" key="1">
    <citation type="journal article" date="2015" name="Nature">
        <title>Complex archaea that bridge the gap between prokaryotes and eukaryotes.</title>
        <authorList>
            <person name="Spang A."/>
            <person name="Saw J.H."/>
            <person name="Jorgensen S.L."/>
            <person name="Zaremba-Niedzwiedzka K."/>
            <person name="Martijn J."/>
            <person name="Lind A.E."/>
            <person name="van Eijk R."/>
            <person name="Schleper C."/>
            <person name="Guy L."/>
            <person name="Ettema T.J."/>
        </authorList>
    </citation>
    <scope>NUCLEOTIDE SEQUENCE</scope>
</reference>
<gene>
    <name evidence="1" type="ORF">LCGC14_0599320</name>
</gene>
<proteinExistence type="predicted"/>
<comment type="caution">
    <text evidence="1">The sequence shown here is derived from an EMBL/GenBank/DDBJ whole genome shotgun (WGS) entry which is preliminary data.</text>
</comment>
<name>A0A0F9UJM0_9ZZZZ</name>
<organism evidence="1">
    <name type="scientific">marine sediment metagenome</name>
    <dbReference type="NCBI Taxonomy" id="412755"/>
    <lineage>
        <taxon>unclassified sequences</taxon>
        <taxon>metagenomes</taxon>
        <taxon>ecological metagenomes</taxon>
    </lineage>
</organism>
<protein>
    <submittedName>
        <fullName evidence="1">Uncharacterized protein</fullName>
    </submittedName>
</protein>
<sequence>MVFKADEAMIDKMSEGDTIEFIASDVDGELTLTDVK</sequence>
<dbReference type="EMBL" id="LAZR01000957">
    <property type="protein sequence ID" value="KKN53768.1"/>
    <property type="molecule type" value="Genomic_DNA"/>
</dbReference>
<dbReference type="AlphaFoldDB" id="A0A0F9UJM0"/>
<accession>A0A0F9UJM0</accession>